<evidence type="ECO:0000313" key="1">
    <source>
        <dbReference type="EMBL" id="CAB4136007.1"/>
    </source>
</evidence>
<dbReference type="EMBL" id="LR796829">
    <property type="protein sequence ID" value="CAB4168643.1"/>
    <property type="molecule type" value="Genomic_DNA"/>
</dbReference>
<accession>A0A6J5PAZ8</accession>
<proteinExistence type="predicted"/>
<gene>
    <name evidence="1" type="ORF">UFOVP302_8</name>
    <name evidence="2" type="ORF">UFOVP579_8</name>
</gene>
<name>A0A6J5PAZ8_9CAUD</name>
<organism evidence="2">
    <name type="scientific">uncultured Caudovirales phage</name>
    <dbReference type="NCBI Taxonomy" id="2100421"/>
    <lineage>
        <taxon>Viruses</taxon>
        <taxon>Duplodnaviria</taxon>
        <taxon>Heunggongvirae</taxon>
        <taxon>Uroviricota</taxon>
        <taxon>Caudoviricetes</taxon>
        <taxon>Peduoviridae</taxon>
        <taxon>Maltschvirus</taxon>
        <taxon>Maltschvirus maltsch</taxon>
    </lineage>
</organism>
<dbReference type="EMBL" id="LR796316">
    <property type="protein sequence ID" value="CAB4136007.1"/>
    <property type="molecule type" value="Genomic_DNA"/>
</dbReference>
<protein>
    <submittedName>
        <fullName evidence="2">Uncharacterized protein</fullName>
    </submittedName>
</protein>
<evidence type="ECO:0000313" key="2">
    <source>
        <dbReference type="EMBL" id="CAB4168643.1"/>
    </source>
</evidence>
<reference evidence="2" key="1">
    <citation type="submission" date="2020-04" db="EMBL/GenBank/DDBJ databases">
        <authorList>
            <person name="Chiriac C."/>
            <person name="Salcher M."/>
            <person name="Ghai R."/>
            <person name="Kavagutti S V."/>
        </authorList>
    </citation>
    <scope>NUCLEOTIDE SEQUENCE</scope>
</reference>
<sequence length="111" mass="12544">MTDQEILAKAGELSQREGCRVHPLCFKAQNDEDIVGFIREPQRIVKQRSLDAAIQKGTTVAAGELLEALIIRDESDPRIFSDESQYDEFYFGASMACFELINISQNAFKKK</sequence>